<dbReference type="InterPro" id="IPR036896">
    <property type="entry name" value="Avidin-like_sf"/>
</dbReference>
<proteinExistence type="predicted"/>
<dbReference type="GO" id="GO:0005576">
    <property type="term" value="C:extracellular region"/>
    <property type="evidence" value="ECO:0007669"/>
    <property type="project" value="UniProtKB-SubCell"/>
</dbReference>
<reference evidence="5" key="2">
    <citation type="submission" date="2020-09" db="EMBL/GenBank/DDBJ databases">
        <authorList>
            <person name="Sun Q."/>
            <person name="Zhou Y."/>
        </authorList>
    </citation>
    <scope>NUCLEOTIDE SEQUENCE</scope>
    <source>
        <strain evidence="5">CGMCC 1.12921</strain>
    </source>
</reference>
<dbReference type="GO" id="GO:0009374">
    <property type="term" value="F:biotin binding"/>
    <property type="evidence" value="ECO:0007669"/>
    <property type="project" value="InterPro"/>
</dbReference>
<dbReference type="SUPFAM" id="SSF50876">
    <property type="entry name" value="Avidin/streptavidin"/>
    <property type="match status" value="1"/>
</dbReference>
<evidence type="ECO:0000256" key="1">
    <source>
        <dbReference type="ARBA" id="ARBA00004613"/>
    </source>
</evidence>
<protein>
    <recommendedName>
        <fullName evidence="7">Avidin</fullName>
    </recommendedName>
</protein>
<dbReference type="InterPro" id="IPR051764">
    <property type="entry name" value="Avidin/Streptavidin-rel"/>
</dbReference>
<evidence type="ECO:0000313" key="5">
    <source>
        <dbReference type="EMBL" id="GGC95709.1"/>
    </source>
</evidence>
<dbReference type="Proteomes" id="UP000613582">
    <property type="component" value="Unassembled WGS sequence"/>
</dbReference>
<evidence type="ECO:0000313" key="6">
    <source>
        <dbReference type="Proteomes" id="UP000613582"/>
    </source>
</evidence>
<gene>
    <name evidence="5" type="ORF">GCM10011342_00620</name>
</gene>
<reference evidence="5" key="1">
    <citation type="journal article" date="2014" name="Int. J. Syst. Evol. Microbiol.">
        <title>Complete genome sequence of Corynebacterium casei LMG S-19264T (=DSM 44701T), isolated from a smear-ripened cheese.</title>
        <authorList>
            <consortium name="US DOE Joint Genome Institute (JGI-PGF)"/>
            <person name="Walter F."/>
            <person name="Albersmeier A."/>
            <person name="Kalinowski J."/>
            <person name="Ruckert C."/>
        </authorList>
    </citation>
    <scope>NUCLEOTIDE SEQUENCE</scope>
    <source>
        <strain evidence="5">CGMCC 1.12921</strain>
    </source>
</reference>
<dbReference type="InterPro" id="IPR005468">
    <property type="entry name" value="Avidin/str"/>
</dbReference>
<comment type="caution">
    <text evidence="5">The sequence shown here is derived from an EMBL/GenBank/DDBJ whole genome shotgun (WGS) entry which is preliminary data.</text>
</comment>
<evidence type="ECO:0008006" key="7">
    <source>
        <dbReference type="Google" id="ProtNLM"/>
    </source>
</evidence>
<keyword evidence="2" id="KW-0964">Secreted</keyword>
<evidence type="ECO:0000256" key="4">
    <source>
        <dbReference type="SAM" id="SignalP"/>
    </source>
</evidence>
<accession>A0A8J2V1U9</accession>
<dbReference type="EMBL" id="BMGH01000001">
    <property type="protein sequence ID" value="GGC95709.1"/>
    <property type="molecule type" value="Genomic_DNA"/>
</dbReference>
<dbReference type="Pfam" id="PF01382">
    <property type="entry name" value="Avidin"/>
    <property type="match status" value="1"/>
</dbReference>
<keyword evidence="3 4" id="KW-0732">Signal</keyword>
<evidence type="ECO:0000256" key="3">
    <source>
        <dbReference type="ARBA" id="ARBA00022729"/>
    </source>
</evidence>
<dbReference type="AlphaFoldDB" id="A0A8J2V1U9"/>
<dbReference type="Gene3D" id="2.40.128.30">
    <property type="entry name" value="Avidin-like"/>
    <property type="match status" value="1"/>
</dbReference>
<name>A0A8J2V1U9_9PROT</name>
<evidence type="ECO:0000256" key="2">
    <source>
        <dbReference type="ARBA" id="ARBA00022525"/>
    </source>
</evidence>
<sequence length="152" mass="16245">MTGMRIISLFSGMALTGILSIPALAADCDSLTGEWTNAINGSPTLIITEVEDISGHLRGQFTSPSGTAGEAFALTGWVVESEPDRADDVVPALTFSVRFTPYGSVSAWSGTCRILDGVPTIETIWHLTRSHGDYDWDHQLTGTDVFVPVVSD</sequence>
<dbReference type="PROSITE" id="PS51326">
    <property type="entry name" value="AVIDIN_2"/>
    <property type="match status" value="1"/>
</dbReference>
<keyword evidence="6" id="KW-1185">Reference proteome</keyword>
<feature type="signal peptide" evidence="4">
    <location>
        <begin position="1"/>
        <end position="25"/>
    </location>
</feature>
<organism evidence="5 6">
    <name type="scientific">Aquisalinus flavus</name>
    <dbReference type="NCBI Taxonomy" id="1526572"/>
    <lineage>
        <taxon>Bacteria</taxon>
        <taxon>Pseudomonadati</taxon>
        <taxon>Pseudomonadota</taxon>
        <taxon>Alphaproteobacteria</taxon>
        <taxon>Parvularculales</taxon>
        <taxon>Parvularculaceae</taxon>
        <taxon>Aquisalinus</taxon>
    </lineage>
</organism>
<feature type="chain" id="PRO_5035306033" description="Avidin" evidence="4">
    <location>
        <begin position="26"/>
        <end position="152"/>
    </location>
</feature>
<dbReference type="PANTHER" id="PTHR34399">
    <property type="entry name" value="AVIDIN-RELATED"/>
    <property type="match status" value="1"/>
</dbReference>
<comment type="subcellular location">
    <subcellularLocation>
        <location evidence="1">Secreted</location>
    </subcellularLocation>
</comment>